<dbReference type="AlphaFoldDB" id="A0A1I7T5X2"/>
<dbReference type="PANTHER" id="PTHR46467">
    <property type="entry name" value="TETHER CONTAINING UBX DOMAIN FOR GLUT4"/>
    <property type="match status" value="1"/>
</dbReference>
<protein>
    <submittedName>
        <fullName evidence="4">TUG-UBL1 domain-containing protein</fullName>
    </submittedName>
</protein>
<evidence type="ECO:0000256" key="1">
    <source>
        <dbReference type="SAM" id="Coils"/>
    </source>
</evidence>
<sequence>MLSEVLKEFTSTFGEDLTSIIDESVPCIVYMNKRYTGPELSSNSLASLGVTSGKCLVRHMRIKLSSDELAALETKLKDETERKKALDVKFSKLKAENAERERLEKVRQDAFDKEKEEREKREKEQLKAILPDTENHDSHIMDTSEILQRDVLQEVPEQNANSWSFDGPAFSRPAPQSTMRLEDLNCLLERVDNSLASSIEARTDAMVSALANGGRISIAEVRQRADAALEEEKEVVEVFADPCDRQAVVFKKKANVQIDEPMETDEFFEVGVEDIRNMQKDLRKAVRDQTQASFVSKEYLHKKNRQLKMEAYEHTVIRINVGEHILQACFNSAERSTNLDVFLKSVFTNPGWKLMFAGQKVVANESKNFVDLDLAPKSTLVASFGGQPVNVAEVLQGVTEVKAENASSISSNWLSTNKTFIPFNSTVNEDRKQKRQPLPQSTSPSSSGPPPKSSMPKWMQTGRK</sequence>
<feature type="compositionally biased region" description="Low complexity" evidence="2">
    <location>
        <begin position="437"/>
        <end position="446"/>
    </location>
</feature>
<accession>A0A1I7T5X2</accession>
<dbReference type="GO" id="GO:0042593">
    <property type="term" value="P:glucose homeostasis"/>
    <property type="evidence" value="ECO:0007669"/>
    <property type="project" value="TreeGrafter"/>
</dbReference>
<evidence type="ECO:0000313" key="3">
    <source>
        <dbReference type="Proteomes" id="UP000095282"/>
    </source>
</evidence>
<feature type="region of interest" description="Disordered" evidence="2">
    <location>
        <begin position="426"/>
        <end position="464"/>
    </location>
</feature>
<keyword evidence="3" id="KW-1185">Reference proteome</keyword>
<proteinExistence type="predicted"/>
<dbReference type="GO" id="GO:0012506">
    <property type="term" value="C:vesicle membrane"/>
    <property type="evidence" value="ECO:0007669"/>
    <property type="project" value="TreeGrafter"/>
</dbReference>
<feature type="coiled-coil region" evidence="1">
    <location>
        <begin position="62"/>
        <end position="120"/>
    </location>
</feature>
<dbReference type="PANTHER" id="PTHR46467:SF1">
    <property type="entry name" value="TETHER CONTAINING UBX DOMAIN FOR GLUT4"/>
    <property type="match status" value="1"/>
</dbReference>
<evidence type="ECO:0000313" key="4">
    <source>
        <dbReference type="WBParaSite" id="Csp11.Scaffold516.g2709.t1"/>
    </source>
</evidence>
<organism evidence="3 4">
    <name type="scientific">Caenorhabditis tropicalis</name>
    <dbReference type="NCBI Taxonomy" id="1561998"/>
    <lineage>
        <taxon>Eukaryota</taxon>
        <taxon>Metazoa</taxon>
        <taxon>Ecdysozoa</taxon>
        <taxon>Nematoda</taxon>
        <taxon>Chromadorea</taxon>
        <taxon>Rhabditida</taxon>
        <taxon>Rhabditina</taxon>
        <taxon>Rhabditomorpha</taxon>
        <taxon>Rhabditoidea</taxon>
        <taxon>Rhabditidae</taxon>
        <taxon>Peloderinae</taxon>
        <taxon>Caenorhabditis</taxon>
    </lineage>
</organism>
<dbReference type="GO" id="GO:0005634">
    <property type="term" value="C:nucleus"/>
    <property type="evidence" value="ECO:0007669"/>
    <property type="project" value="TreeGrafter"/>
</dbReference>
<dbReference type="Proteomes" id="UP000095282">
    <property type="component" value="Unplaced"/>
</dbReference>
<dbReference type="GO" id="GO:0006886">
    <property type="term" value="P:intracellular protein transport"/>
    <property type="evidence" value="ECO:0007669"/>
    <property type="project" value="TreeGrafter"/>
</dbReference>
<dbReference type="STRING" id="1561998.A0A1I7T5X2"/>
<reference evidence="4" key="1">
    <citation type="submission" date="2016-11" db="UniProtKB">
        <authorList>
            <consortium name="WormBaseParasite"/>
        </authorList>
    </citation>
    <scope>IDENTIFICATION</scope>
</reference>
<evidence type="ECO:0000256" key="2">
    <source>
        <dbReference type="SAM" id="MobiDB-lite"/>
    </source>
</evidence>
<dbReference type="WBParaSite" id="Csp11.Scaffold516.g2709.t1">
    <property type="protein sequence ID" value="Csp11.Scaffold516.g2709.t1"/>
    <property type="gene ID" value="Csp11.Scaffold516.g2709"/>
</dbReference>
<dbReference type="eggNOG" id="ENOG502S0EM">
    <property type="taxonomic scope" value="Eukaryota"/>
</dbReference>
<dbReference type="GO" id="GO:0005737">
    <property type="term" value="C:cytoplasm"/>
    <property type="evidence" value="ECO:0007669"/>
    <property type="project" value="TreeGrafter"/>
</dbReference>
<name>A0A1I7T5X2_9PELO</name>
<keyword evidence="1" id="KW-0175">Coiled coil</keyword>